<evidence type="ECO:0000313" key="2">
    <source>
        <dbReference type="EMBL" id="RKH51071.1"/>
    </source>
</evidence>
<name>A0A3A8P986_9BACT</name>
<organism evidence="2 3">
    <name type="scientific">Corallococcus llansteffanensis</name>
    <dbReference type="NCBI Taxonomy" id="2316731"/>
    <lineage>
        <taxon>Bacteria</taxon>
        <taxon>Pseudomonadati</taxon>
        <taxon>Myxococcota</taxon>
        <taxon>Myxococcia</taxon>
        <taxon>Myxococcales</taxon>
        <taxon>Cystobacterineae</taxon>
        <taxon>Myxococcaceae</taxon>
        <taxon>Corallococcus</taxon>
    </lineage>
</organism>
<dbReference type="EMBL" id="RAWB01000399">
    <property type="protein sequence ID" value="RKH51071.1"/>
    <property type="molecule type" value="Genomic_DNA"/>
</dbReference>
<proteinExistence type="predicted"/>
<protein>
    <submittedName>
        <fullName evidence="2">Uncharacterized protein</fullName>
    </submittedName>
</protein>
<comment type="caution">
    <text evidence="2">The sequence shown here is derived from an EMBL/GenBank/DDBJ whole genome shotgun (WGS) entry which is preliminary data.</text>
</comment>
<gene>
    <name evidence="2" type="ORF">D7V93_29715</name>
</gene>
<evidence type="ECO:0000313" key="3">
    <source>
        <dbReference type="Proteomes" id="UP000272888"/>
    </source>
</evidence>
<reference evidence="3" key="1">
    <citation type="submission" date="2018-09" db="EMBL/GenBank/DDBJ databases">
        <authorList>
            <person name="Livingstone P.G."/>
            <person name="Whitworth D.E."/>
        </authorList>
    </citation>
    <scope>NUCLEOTIDE SEQUENCE [LARGE SCALE GENOMIC DNA]</scope>
    <source>
        <strain evidence="3">CA051B</strain>
    </source>
</reference>
<dbReference type="AlphaFoldDB" id="A0A3A8P986"/>
<dbReference type="Proteomes" id="UP000272888">
    <property type="component" value="Unassembled WGS sequence"/>
</dbReference>
<evidence type="ECO:0000256" key="1">
    <source>
        <dbReference type="SAM" id="MobiDB-lite"/>
    </source>
</evidence>
<feature type="region of interest" description="Disordered" evidence="1">
    <location>
        <begin position="119"/>
        <end position="155"/>
    </location>
</feature>
<accession>A0A3A8P986</accession>
<feature type="compositionally biased region" description="Basic and acidic residues" evidence="1">
    <location>
        <begin position="125"/>
        <end position="138"/>
    </location>
</feature>
<keyword evidence="3" id="KW-1185">Reference proteome</keyword>
<sequence>MEEQCPRKASGEDLERTMASIPEDIVIVIDLTTSSRPPPTITLPSGWTFTFQVMVAEGSLAPVSILTLQEEVELKMSPVSQLSEKGVTSYFFPCSASLKDPESKKKHSLLYVFTIPESSPAQAHDSGKDQGTARHGYRDQPTSSGKINVSGDLGDGLHAQLTAQGLLAGRR</sequence>